<organism evidence="2 3">
    <name type="scientific">Defluviitalea saccharophila</name>
    <dbReference type="NCBI Taxonomy" id="879970"/>
    <lineage>
        <taxon>Bacteria</taxon>
        <taxon>Bacillati</taxon>
        <taxon>Bacillota</taxon>
        <taxon>Clostridia</taxon>
        <taxon>Lachnospirales</taxon>
        <taxon>Defluviitaleaceae</taxon>
        <taxon>Defluviitalea</taxon>
    </lineage>
</organism>
<reference evidence="2 3" key="1">
    <citation type="submission" date="2023-03" db="EMBL/GenBank/DDBJ databases">
        <title>Novel Species.</title>
        <authorList>
            <person name="Ma S."/>
        </authorList>
    </citation>
    <scope>NUCLEOTIDE SEQUENCE [LARGE SCALE GENOMIC DNA]</scope>
    <source>
        <strain evidence="2 3">LIND6LT2</strain>
    </source>
</reference>
<evidence type="ECO:0000256" key="1">
    <source>
        <dbReference type="SAM" id="MobiDB-lite"/>
    </source>
</evidence>
<dbReference type="RefSeq" id="WP_341877493.1">
    <property type="nucleotide sequence ID" value="NZ_CP121687.1"/>
</dbReference>
<proteinExistence type="predicted"/>
<evidence type="ECO:0008006" key="4">
    <source>
        <dbReference type="Google" id="ProtNLM"/>
    </source>
</evidence>
<gene>
    <name evidence="2" type="ORF">QBE51_03080</name>
</gene>
<evidence type="ECO:0000313" key="3">
    <source>
        <dbReference type="Proteomes" id="UP001486565"/>
    </source>
</evidence>
<dbReference type="Proteomes" id="UP001486565">
    <property type="component" value="Chromosome"/>
</dbReference>
<keyword evidence="3" id="KW-1185">Reference proteome</keyword>
<dbReference type="EMBL" id="CP121687">
    <property type="protein sequence ID" value="WZL70527.1"/>
    <property type="molecule type" value="Genomic_DNA"/>
</dbReference>
<accession>A0ABZ2Y5A3</accession>
<feature type="region of interest" description="Disordered" evidence="1">
    <location>
        <begin position="1"/>
        <end position="51"/>
    </location>
</feature>
<sequence length="51" mass="5905">MSKMKSKNPDPTHTSRNPNKQNHTNNPKDLLLDTESAQELMAFKTDKKHKQ</sequence>
<name>A0ABZ2Y5A3_9FIRM</name>
<feature type="compositionally biased region" description="Polar residues" evidence="1">
    <location>
        <begin position="9"/>
        <end position="27"/>
    </location>
</feature>
<evidence type="ECO:0000313" key="2">
    <source>
        <dbReference type="EMBL" id="WZL70527.1"/>
    </source>
</evidence>
<protein>
    <recommendedName>
        <fullName evidence="4">YfhD family protein</fullName>
    </recommendedName>
</protein>